<reference evidence="4 5" key="1">
    <citation type="submission" date="2021-08" db="EMBL/GenBank/DDBJ databases">
        <authorList>
            <person name="Tuo L."/>
        </authorList>
    </citation>
    <scope>NUCLEOTIDE SEQUENCE [LARGE SCALE GENOMIC DNA]</scope>
    <source>
        <strain evidence="4 5">JCM 31229</strain>
    </source>
</reference>
<accession>A0ABS7PY49</accession>
<dbReference type="Gene3D" id="3.40.50.1820">
    <property type="entry name" value="alpha/beta hydrolase"/>
    <property type="match status" value="1"/>
</dbReference>
<dbReference type="InterPro" id="IPR029058">
    <property type="entry name" value="AB_hydrolase_fold"/>
</dbReference>
<keyword evidence="5" id="KW-1185">Reference proteome</keyword>
<organism evidence="4 5">
    <name type="scientific">Sphingomonas colocasiae</name>
    <dbReference type="NCBI Taxonomy" id="1848973"/>
    <lineage>
        <taxon>Bacteria</taxon>
        <taxon>Pseudomonadati</taxon>
        <taxon>Pseudomonadota</taxon>
        <taxon>Alphaproteobacteria</taxon>
        <taxon>Sphingomonadales</taxon>
        <taxon>Sphingomonadaceae</taxon>
        <taxon>Sphingomonas</taxon>
    </lineage>
</organism>
<evidence type="ECO:0008006" key="6">
    <source>
        <dbReference type="Google" id="ProtNLM"/>
    </source>
</evidence>
<protein>
    <recommendedName>
        <fullName evidence="6">Alpha/beta hydrolase</fullName>
    </recommendedName>
</protein>
<keyword evidence="3" id="KW-0732">Signal</keyword>
<comment type="similarity">
    <text evidence="1">Belongs to the esterase D family.</text>
</comment>
<dbReference type="SUPFAM" id="SSF53474">
    <property type="entry name" value="alpha/beta-Hydrolases"/>
    <property type="match status" value="1"/>
</dbReference>
<gene>
    <name evidence="4" type="ORF">K7G82_28295</name>
</gene>
<evidence type="ECO:0000256" key="1">
    <source>
        <dbReference type="ARBA" id="ARBA00005622"/>
    </source>
</evidence>
<proteinExistence type="inferred from homology"/>
<dbReference type="EMBL" id="JAINVV010000015">
    <property type="protein sequence ID" value="MBY8826236.1"/>
    <property type="molecule type" value="Genomic_DNA"/>
</dbReference>
<feature type="signal peptide" evidence="3">
    <location>
        <begin position="1"/>
        <end position="23"/>
    </location>
</feature>
<dbReference type="Proteomes" id="UP000706039">
    <property type="component" value="Unassembled WGS sequence"/>
</dbReference>
<comment type="caution">
    <text evidence="4">The sequence shown here is derived from an EMBL/GenBank/DDBJ whole genome shotgun (WGS) entry which is preliminary data.</text>
</comment>
<dbReference type="InterPro" id="IPR052558">
    <property type="entry name" value="Siderophore_Hydrolase_D"/>
</dbReference>
<evidence type="ECO:0000256" key="3">
    <source>
        <dbReference type="SAM" id="SignalP"/>
    </source>
</evidence>
<keyword evidence="2" id="KW-0378">Hydrolase</keyword>
<evidence type="ECO:0000313" key="4">
    <source>
        <dbReference type="EMBL" id="MBY8826236.1"/>
    </source>
</evidence>
<dbReference type="PANTHER" id="PTHR40841:SF2">
    <property type="entry name" value="SIDEROPHORE-DEGRADING ESTERASE (EUROFUNG)"/>
    <property type="match status" value="1"/>
</dbReference>
<dbReference type="RefSeq" id="WP_222993691.1">
    <property type="nucleotide sequence ID" value="NZ_JAINVV010000015.1"/>
</dbReference>
<dbReference type="Pfam" id="PF00756">
    <property type="entry name" value="Esterase"/>
    <property type="match status" value="1"/>
</dbReference>
<dbReference type="PANTHER" id="PTHR40841">
    <property type="entry name" value="SIDEROPHORE TRIACETYLFUSARININE C ESTERASE"/>
    <property type="match status" value="1"/>
</dbReference>
<evidence type="ECO:0000313" key="5">
    <source>
        <dbReference type="Proteomes" id="UP000706039"/>
    </source>
</evidence>
<feature type="chain" id="PRO_5045876438" description="Alpha/beta hydrolase" evidence="3">
    <location>
        <begin position="24"/>
        <end position="316"/>
    </location>
</feature>
<name>A0ABS7PY49_9SPHN</name>
<sequence length="316" mass="34411">MKSIGFLALALAAGLATTAPARADEPFLPIASHDLKSAEGLTYRIIVAPPAGPAPAAGYPVIYVVDGNAWAPFVSEVIRTNLEFGLRSKVEPAVVVGIGYPIEGAFDLSRRDWDLTTPSPVPSDAGSSKIGGYEAMIRFIQERVKPDIEKRFAIDRTRQTLAGHSLGGLFTLRTLMNHSDWFQTYLALSPSIWWHDALLLKEAAAFSPSPAQRAARVYIGVGELEEYLTAKYRVEMEAQARILFAADPKSLGAESVEAFVAAMSSRKQHMVDNARMMAKSLGDKGIKVKFDLFPEEDHFSVLPSEFGRAVPFALGK</sequence>
<evidence type="ECO:0000256" key="2">
    <source>
        <dbReference type="ARBA" id="ARBA00022801"/>
    </source>
</evidence>
<dbReference type="InterPro" id="IPR000801">
    <property type="entry name" value="Esterase-like"/>
</dbReference>